<dbReference type="Pfam" id="PF24758">
    <property type="entry name" value="LRR_At5g56370"/>
    <property type="match status" value="1"/>
</dbReference>
<feature type="domain" description="F-box" evidence="1">
    <location>
        <begin position="32"/>
        <end position="69"/>
    </location>
</feature>
<feature type="domain" description="F-box/LRR-repeat protein 15/At3g58940/PEG3-like LRR" evidence="3">
    <location>
        <begin position="161"/>
        <end position="298"/>
    </location>
</feature>
<dbReference type="AlphaFoldDB" id="A0A4D6NCF3"/>
<sequence>MEDPLLKMIRQSLLETLVEALDRRRDDKIDRISILPQSVLLHILSLLDFKEAAATSVLSTSWRDLFLQLPNILLVFDTNGNPSDNPRLFHIFTLFANRVFRERNPEASIKLLHVSVRNYTKRMEEDYRSLLMSVAAAVSTHKVHQFSLDLGTYSSSTKASSIVLPPAMFRSETLTSLLLTLFVGWDVPENVWLPNLRDAHFLPYRLMHENSIQRFLDGCPRLEKLMFCIRLITWKVKTKVKTLRMSSSTLKVLGVTWDLIDETEMSIAVKSESLESLTLCLRGGHKVNVDAPNLKSFDISGHVRELNIIQGFPSIDEAEIDVAYTFQASDLDNIYSRSEKASTFLRALGNVRLLRISEPIMKVLYLSTSAMPTFRNMYKIKLIPHYCDDFPRDRIEQVLFDLFENCPNLQVLSFDKINVFNDYNNSGDVDFEPVFPIRMVQNLKKLKIAHFKGREGEYKLVEYFMNNGESLEIVSVRKDGWKAITREQQKRILSLRAEKRVRIYLGKNLIL</sequence>
<evidence type="ECO:0000259" key="1">
    <source>
        <dbReference type="Pfam" id="PF00646"/>
    </source>
</evidence>
<evidence type="ECO:0000259" key="3">
    <source>
        <dbReference type="Pfam" id="PF24758"/>
    </source>
</evidence>
<evidence type="ECO:0000313" key="5">
    <source>
        <dbReference type="Proteomes" id="UP000501690"/>
    </source>
</evidence>
<proteinExistence type="predicted"/>
<keyword evidence="5" id="KW-1185">Reference proteome</keyword>
<dbReference type="Gramene" id="Vigun05g133300.1.v1.2">
    <property type="protein sequence ID" value="Vigun05g133300.1.v1.2"/>
    <property type="gene ID" value="Vigun05g133300.v1.2"/>
</dbReference>
<dbReference type="Proteomes" id="UP000501690">
    <property type="component" value="Linkage Group LG10"/>
</dbReference>
<evidence type="ECO:0008006" key="6">
    <source>
        <dbReference type="Google" id="ProtNLM"/>
    </source>
</evidence>
<gene>
    <name evidence="4" type="ORF">DEO72_LG10g2746</name>
</gene>
<dbReference type="OrthoDB" id="1049391at2759"/>
<dbReference type="InterPro" id="IPR001810">
    <property type="entry name" value="F-box_dom"/>
</dbReference>
<evidence type="ECO:0000259" key="2">
    <source>
        <dbReference type="Pfam" id="PF08387"/>
    </source>
</evidence>
<dbReference type="SUPFAM" id="SSF81383">
    <property type="entry name" value="F-box domain"/>
    <property type="match status" value="1"/>
</dbReference>
<dbReference type="Pfam" id="PF08387">
    <property type="entry name" value="FBD"/>
    <property type="match status" value="1"/>
</dbReference>
<dbReference type="InterPro" id="IPR055294">
    <property type="entry name" value="FBL60-like"/>
</dbReference>
<accession>A0A4D6NCF3</accession>
<protein>
    <recommendedName>
        <fullName evidence="6">F-box domain-containing protein</fullName>
    </recommendedName>
</protein>
<dbReference type="InterPro" id="IPR032675">
    <property type="entry name" value="LRR_dom_sf"/>
</dbReference>
<dbReference type="Gene3D" id="3.80.10.10">
    <property type="entry name" value="Ribonuclease Inhibitor"/>
    <property type="match status" value="1"/>
</dbReference>
<reference evidence="4 5" key="1">
    <citation type="submission" date="2019-04" db="EMBL/GenBank/DDBJ databases">
        <title>An improved genome assembly and genetic linkage map for asparagus bean, Vigna unguiculata ssp. sesquipedialis.</title>
        <authorList>
            <person name="Xia Q."/>
            <person name="Zhang R."/>
            <person name="Dong Y."/>
        </authorList>
    </citation>
    <scope>NUCLEOTIDE SEQUENCE [LARGE SCALE GENOMIC DNA]</scope>
    <source>
        <tissue evidence="4">Leaf</tissue>
    </source>
</reference>
<dbReference type="Pfam" id="PF00646">
    <property type="entry name" value="F-box"/>
    <property type="match status" value="1"/>
</dbReference>
<feature type="domain" description="FBD" evidence="2">
    <location>
        <begin position="441"/>
        <end position="474"/>
    </location>
</feature>
<dbReference type="InterPro" id="IPR053781">
    <property type="entry name" value="F-box_AtFBL13-like"/>
</dbReference>
<dbReference type="EMBL" id="CP039354">
    <property type="protein sequence ID" value="QCE11513.1"/>
    <property type="molecule type" value="Genomic_DNA"/>
</dbReference>
<name>A0A4D6NCF3_VIGUN</name>
<dbReference type="PANTHER" id="PTHR31293:SF12">
    <property type="entry name" value="RNI-LIKE SUPERFAMILY PROTEIN"/>
    <property type="match status" value="1"/>
</dbReference>
<dbReference type="SUPFAM" id="SSF52047">
    <property type="entry name" value="RNI-like"/>
    <property type="match status" value="1"/>
</dbReference>
<dbReference type="InterPro" id="IPR036047">
    <property type="entry name" value="F-box-like_dom_sf"/>
</dbReference>
<dbReference type="CDD" id="cd22160">
    <property type="entry name" value="F-box_AtFBL13-like"/>
    <property type="match status" value="1"/>
</dbReference>
<dbReference type="PANTHER" id="PTHR31293">
    <property type="entry name" value="RNI-LIKE SUPERFAMILY PROTEIN"/>
    <property type="match status" value="1"/>
</dbReference>
<dbReference type="InterPro" id="IPR055411">
    <property type="entry name" value="LRR_FXL15/At3g58940/PEG3-like"/>
</dbReference>
<dbReference type="InterPro" id="IPR006566">
    <property type="entry name" value="FBD"/>
</dbReference>
<evidence type="ECO:0000313" key="4">
    <source>
        <dbReference type="EMBL" id="QCE11513.1"/>
    </source>
</evidence>
<dbReference type="Gene3D" id="1.20.1280.50">
    <property type="match status" value="1"/>
</dbReference>
<organism evidence="4 5">
    <name type="scientific">Vigna unguiculata</name>
    <name type="common">Cowpea</name>
    <dbReference type="NCBI Taxonomy" id="3917"/>
    <lineage>
        <taxon>Eukaryota</taxon>
        <taxon>Viridiplantae</taxon>
        <taxon>Streptophyta</taxon>
        <taxon>Embryophyta</taxon>
        <taxon>Tracheophyta</taxon>
        <taxon>Spermatophyta</taxon>
        <taxon>Magnoliopsida</taxon>
        <taxon>eudicotyledons</taxon>
        <taxon>Gunneridae</taxon>
        <taxon>Pentapetalae</taxon>
        <taxon>rosids</taxon>
        <taxon>fabids</taxon>
        <taxon>Fabales</taxon>
        <taxon>Fabaceae</taxon>
        <taxon>Papilionoideae</taxon>
        <taxon>50 kb inversion clade</taxon>
        <taxon>NPAAA clade</taxon>
        <taxon>indigoferoid/millettioid clade</taxon>
        <taxon>Phaseoleae</taxon>
        <taxon>Vigna</taxon>
    </lineage>
</organism>